<dbReference type="PANTHER" id="PTHR35744:SF2">
    <property type="entry name" value="OS06G0166200 PROTEIN"/>
    <property type="match status" value="1"/>
</dbReference>
<dbReference type="KEGG" id="qsa:O6P43_018950"/>
<keyword evidence="2" id="KW-1185">Reference proteome</keyword>
<protein>
    <submittedName>
        <fullName evidence="1">C2H2-like zinc finger protein</fullName>
    </submittedName>
</protein>
<dbReference type="EMBL" id="JARAOO010000008">
    <property type="protein sequence ID" value="KAJ7958186.1"/>
    <property type="molecule type" value="Genomic_DNA"/>
</dbReference>
<accession>A0AAD7LIX5</accession>
<gene>
    <name evidence="1" type="ORF">O6P43_018950</name>
</gene>
<name>A0AAD7LIX5_QUISA</name>
<dbReference type="PANTHER" id="PTHR35744">
    <property type="entry name" value="C2H2-TYPE DOMAIN-CONTAINING PROTEIN"/>
    <property type="match status" value="1"/>
</dbReference>
<sequence>MLRRAKEANLGTVVVGDWNRALGPHADLWVPWIGVENGKLSEEDLVPKGRRRSQSSARDDGFFSVTECDGEIDGLSELDSVLDELVAMRTEFNEVKSSAFSDGEEEKKWVTGELNQLGD</sequence>
<reference evidence="1" key="1">
    <citation type="journal article" date="2023" name="Science">
        <title>Elucidation of the pathway for biosynthesis of saponin adjuvants from the soapbark tree.</title>
        <authorList>
            <person name="Reed J."/>
            <person name="Orme A."/>
            <person name="El-Demerdash A."/>
            <person name="Owen C."/>
            <person name="Martin L.B.B."/>
            <person name="Misra R.C."/>
            <person name="Kikuchi S."/>
            <person name="Rejzek M."/>
            <person name="Martin A.C."/>
            <person name="Harkess A."/>
            <person name="Leebens-Mack J."/>
            <person name="Louveau T."/>
            <person name="Stephenson M.J."/>
            <person name="Osbourn A."/>
        </authorList>
    </citation>
    <scope>NUCLEOTIDE SEQUENCE</scope>
    <source>
        <strain evidence="1">S10</strain>
    </source>
</reference>
<dbReference type="AlphaFoldDB" id="A0AAD7LIX5"/>
<proteinExistence type="predicted"/>
<dbReference type="Proteomes" id="UP001163823">
    <property type="component" value="Chromosome 8"/>
</dbReference>
<comment type="caution">
    <text evidence="1">The sequence shown here is derived from an EMBL/GenBank/DDBJ whole genome shotgun (WGS) entry which is preliminary data.</text>
</comment>
<organism evidence="1 2">
    <name type="scientific">Quillaja saponaria</name>
    <name type="common">Soap bark tree</name>
    <dbReference type="NCBI Taxonomy" id="32244"/>
    <lineage>
        <taxon>Eukaryota</taxon>
        <taxon>Viridiplantae</taxon>
        <taxon>Streptophyta</taxon>
        <taxon>Embryophyta</taxon>
        <taxon>Tracheophyta</taxon>
        <taxon>Spermatophyta</taxon>
        <taxon>Magnoliopsida</taxon>
        <taxon>eudicotyledons</taxon>
        <taxon>Gunneridae</taxon>
        <taxon>Pentapetalae</taxon>
        <taxon>rosids</taxon>
        <taxon>fabids</taxon>
        <taxon>Fabales</taxon>
        <taxon>Quillajaceae</taxon>
        <taxon>Quillaja</taxon>
    </lineage>
</organism>
<evidence type="ECO:0000313" key="1">
    <source>
        <dbReference type="EMBL" id="KAJ7958186.1"/>
    </source>
</evidence>
<evidence type="ECO:0000313" key="2">
    <source>
        <dbReference type="Proteomes" id="UP001163823"/>
    </source>
</evidence>